<dbReference type="EMBL" id="DS022312">
    <property type="protein sequence ID" value="OAJ44368.1"/>
    <property type="molecule type" value="Genomic_DNA"/>
</dbReference>
<feature type="compositionally biased region" description="Basic residues" evidence="1">
    <location>
        <begin position="1045"/>
        <end position="1055"/>
    </location>
</feature>
<dbReference type="AlphaFoldDB" id="A0A177WWD9"/>
<sequence>MEFPRWTFPFNNNPIKFGTLTSVGMHLTPEHIAENPSDSADSPNQTTLNPAQALDSISGGLANPVFIHENIKKRYTSLSKIIKTFPRSYMWERRVLPKNIHLDIGSMLAYYDASYYDAYVPLPLLDELVTEQIKMEFEYYKFDYLDGNRLHSWQTPDRRTTWLAHPTGQLLNQLCIRKMINNDHFIHTFSTHGKLSAFHVFDTPILQIVSSSSTLSVNGPDHLENSNDLFAVRTFQGAHFFKLELDKKGMAYADLKREFAMSPHVLDLTFNPVIPGYVASIQLGGTVQIWDAQHDGMTMWRKENPSSDTLTNYQLWKSCQFGVHPRTLLVAHSKQVEICDLRSPPKFPISNVFNDLGPKEYITGMDRNPNSPFEIALVTTDRAIVVDTRYTKYPMLHWGLNHPIEYQFHIKYLNNLGNRGLHQSGTNHLNSTFATWSRTQTEILFYDYEATKSNPPVTVGVQKLVSYPTHPHVLFPPMETMPCLPRRSDVKHNDHEISQIIPPWAPLVGFEVIPNIKNDGFTLLHLACDGALYAQAYGVDSTADDKHDQHDTALENNQVEQKLNKLESSIYKIEVKNLGNQKIETGTIKSHRLVDMRILSQITNEIIQDQLLKDYFKTVDVTSDIVLDGTIQNIRNIFATHTNSDQADTILPTRASLTSFYRQLKVFLSDPTTKAKFPDMTILDPGNQFMLFGFNTDLKPQTLNELKEMIKGILICDESHDMTPSKDGSLLIGDQASIRLLARDMWFSRMVMIPTKTTVESLGDTSIASDTVSDMVSDADEAQSVRGDNTDYRSDSSNDIQSTQPDKSTPVRRSLKASRSSQRPTQTTDTTQSMPPINGLLRSADTGNPIIKPPATFCTPLCSKPFKISGSISTFKDMWDHPEFYYDPNAVSENFKHGMKQIVVDPRQKKRKLNSSLSAAEGAVVGTGANGSSQTMSAQNVYTQEWASQQTDMGGPSSVSLFEALEKSMSQPAAPMILSTMNARSTQAESNSQPNASNSNNLAVGGSRVSGTSASQNTALDQRISKSQTTLKHGFGNSQTPSSAKKQKKSRTKGF</sequence>
<dbReference type="InterPro" id="IPR015943">
    <property type="entry name" value="WD40/YVTN_repeat-like_dom_sf"/>
</dbReference>
<evidence type="ECO:0000259" key="2">
    <source>
        <dbReference type="Pfam" id="PF20641"/>
    </source>
</evidence>
<dbReference type="Proteomes" id="UP000077115">
    <property type="component" value="Unassembled WGS sequence"/>
</dbReference>
<evidence type="ECO:0000256" key="1">
    <source>
        <dbReference type="SAM" id="MobiDB-lite"/>
    </source>
</evidence>
<name>A0A177WWD9_BATDL</name>
<dbReference type="EMBL" id="DS022312">
    <property type="protein sequence ID" value="OAJ44367.1"/>
    <property type="molecule type" value="Genomic_DNA"/>
</dbReference>
<accession>A0A177WWD9</accession>
<dbReference type="Pfam" id="PF20641">
    <property type="entry name" value="TAF1C_beta-prop"/>
    <property type="match status" value="1"/>
</dbReference>
<dbReference type="VEuPathDB" id="FungiDB:BDEG_27604"/>
<dbReference type="PANTHER" id="PTHR15319">
    <property type="entry name" value="TATA BOX-BINDING PROTEIN ASSOCIATED FACTOR RNA POLYMERASE I SUBUNIT C"/>
    <property type="match status" value="1"/>
</dbReference>
<dbReference type="InterPro" id="IPR038801">
    <property type="entry name" value="TAF1C"/>
</dbReference>
<reference evidence="3 4" key="1">
    <citation type="submission" date="2006-10" db="EMBL/GenBank/DDBJ databases">
        <title>The Genome Sequence of Batrachochytrium dendrobatidis JEL423.</title>
        <authorList>
            <consortium name="The Broad Institute Genome Sequencing Platform"/>
            <person name="Birren B."/>
            <person name="Lander E."/>
            <person name="Galagan J."/>
            <person name="Cuomo C."/>
            <person name="Devon K."/>
            <person name="Jaffe D."/>
            <person name="Butler J."/>
            <person name="Alvarez P."/>
            <person name="Gnerre S."/>
            <person name="Grabherr M."/>
            <person name="Kleber M."/>
            <person name="Mauceli E."/>
            <person name="Brockman W."/>
            <person name="Young S."/>
            <person name="LaButti K."/>
            <person name="Sykes S."/>
            <person name="DeCaprio D."/>
            <person name="Crawford M."/>
            <person name="Koehrsen M."/>
            <person name="Engels R."/>
            <person name="Montgomery P."/>
            <person name="Pearson M."/>
            <person name="Howarth C."/>
            <person name="Larson L."/>
            <person name="White J."/>
            <person name="O'Leary S."/>
            <person name="Kodira C."/>
            <person name="Zeng Q."/>
            <person name="Yandava C."/>
            <person name="Alvarado L."/>
            <person name="Longcore J."/>
            <person name="James T."/>
        </authorList>
    </citation>
    <scope>NUCLEOTIDE SEQUENCE [LARGE SCALE GENOMIC DNA]</scope>
    <source>
        <strain evidence="3 4">JEL423</strain>
    </source>
</reference>
<dbReference type="InterPro" id="IPR049087">
    <property type="entry name" value="TAF1C_beta-prop"/>
</dbReference>
<dbReference type="GO" id="GO:0001650">
    <property type="term" value="C:fibrillar center"/>
    <property type="evidence" value="ECO:0007669"/>
    <property type="project" value="TreeGrafter"/>
</dbReference>
<dbReference type="OrthoDB" id="2382881at2759"/>
<organism evidence="3 4">
    <name type="scientific">Batrachochytrium dendrobatidis (strain JEL423)</name>
    <dbReference type="NCBI Taxonomy" id="403673"/>
    <lineage>
        <taxon>Eukaryota</taxon>
        <taxon>Fungi</taxon>
        <taxon>Fungi incertae sedis</taxon>
        <taxon>Chytridiomycota</taxon>
        <taxon>Chytridiomycota incertae sedis</taxon>
        <taxon>Chytridiomycetes</taxon>
        <taxon>Rhizophydiales</taxon>
        <taxon>Rhizophydiales incertae sedis</taxon>
        <taxon>Batrachochytrium</taxon>
    </lineage>
</organism>
<feature type="compositionally biased region" description="Polar residues" evidence="1">
    <location>
        <begin position="817"/>
        <end position="835"/>
    </location>
</feature>
<feature type="compositionally biased region" description="Polar residues" evidence="1">
    <location>
        <begin position="797"/>
        <end position="807"/>
    </location>
</feature>
<feature type="compositionally biased region" description="Low complexity" evidence="1">
    <location>
        <begin position="990"/>
        <end position="1001"/>
    </location>
</feature>
<gene>
    <name evidence="3" type="ORF">BDEG_27604</name>
</gene>
<dbReference type="Gene3D" id="2.130.10.10">
    <property type="entry name" value="YVTN repeat-like/Quinoprotein amine dehydrogenase"/>
    <property type="match status" value="1"/>
</dbReference>
<feature type="region of interest" description="Disordered" evidence="1">
    <location>
        <begin position="772"/>
        <end position="848"/>
    </location>
</feature>
<dbReference type="PANTHER" id="PTHR15319:SF1">
    <property type="entry name" value="TATA BOX-BINDING PROTEIN-ASSOCIATED FACTOR RNA POLYMERASE I SUBUNIT C"/>
    <property type="match status" value="1"/>
</dbReference>
<dbReference type="SUPFAM" id="SSF50978">
    <property type="entry name" value="WD40 repeat-like"/>
    <property type="match status" value="1"/>
</dbReference>
<feature type="compositionally biased region" description="Polar residues" evidence="1">
    <location>
        <begin position="1009"/>
        <end position="1044"/>
    </location>
</feature>
<evidence type="ECO:0000313" key="3">
    <source>
        <dbReference type="EMBL" id="OAJ44367.1"/>
    </source>
</evidence>
<proteinExistence type="predicted"/>
<dbReference type="GO" id="GO:0001164">
    <property type="term" value="F:RNA polymerase I core promoter sequence-specific DNA binding"/>
    <property type="evidence" value="ECO:0007669"/>
    <property type="project" value="TreeGrafter"/>
</dbReference>
<reference evidence="3 4" key="2">
    <citation type="submission" date="2016-05" db="EMBL/GenBank/DDBJ databases">
        <title>Lineage-specific infection strategies underlie the spectrum of fungal disease in amphibians.</title>
        <authorList>
            <person name="Cuomo C.A."/>
            <person name="Farrer R.A."/>
            <person name="James T."/>
            <person name="Longcore J."/>
            <person name="Birren B."/>
        </authorList>
    </citation>
    <scope>NUCLEOTIDE SEQUENCE [LARGE SCALE GENOMIC DNA]</scope>
    <source>
        <strain evidence="3 4">JEL423</strain>
    </source>
</reference>
<protein>
    <recommendedName>
        <fullName evidence="2">TAF1C beta-propeller domain-containing protein</fullName>
    </recommendedName>
</protein>
<dbReference type="STRING" id="403673.A0A177WWD9"/>
<feature type="domain" description="TAF1C beta-propeller" evidence="2">
    <location>
        <begin position="268"/>
        <end position="346"/>
    </location>
</feature>
<evidence type="ECO:0000313" key="4">
    <source>
        <dbReference type="Proteomes" id="UP000077115"/>
    </source>
</evidence>
<feature type="region of interest" description="Disordered" evidence="1">
    <location>
        <begin position="983"/>
        <end position="1055"/>
    </location>
</feature>
<dbReference type="InterPro" id="IPR036322">
    <property type="entry name" value="WD40_repeat_dom_sf"/>
</dbReference>